<proteinExistence type="predicted"/>
<protein>
    <submittedName>
        <fullName evidence="1">Uncharacterized protein</fullName>
    </submittedName>
</protein>
<accession>A0ABW0N360</accession>
<dbReference type="Proteomes" id="UP001595956">
    <property type="component" value="Unassembled WGS sequence"/>
</dbReference>
<reference evidence="2" key="1">
    <citation type="journal article" date="2019" name="Int. J. Syst. Evol. Microbiol.">
        <title>The Global Catalogue of Microorganisms (GCM) 10K type strain sequencing project: providing services to taxonomists for standard genome sequencing and annotation.</title>
        <authorList>
            <consortium name="The Broad Institute Genomics Platform"/>
            <consortium name="The Broad Institute Genome Sequencing Center for Infectious Disease"/>
            <person name="Wu L."/>
            <person name="Ma J."/>
        </authorList>
    </citation>
    <scope>NUCLEOTIDE SEQUENCE [LARGE SCALE GENOMIC DNA]</scope>
    <source>
        <strain evidence="2">KACC 13778</strain>
    </source>
</reference>
<evidence type="ECO:0000313" key="1">
    <source>
        <dbReference type="EMBL" id="MFC5494193.1"/>
    </source>
</evidence>
<dbReference type="RefSeq" id="WP_345179999.1">
    <property type="nucleotide sequence ID" value="NZ_BAABFQ010000007.1"/>
</dbReference>
<gene>
    <name evidence="1" type="ORF">ACFPKY_13830</name>
</gene>
<evidence type="ECO:0000313" key="2">
    <source>
        <dbReference type="Proteomes" id="UP001595956"/>
    </source>
</evidence>
<keyword evidence="2" id="KW-1185">Reference proteome</keyword>
<name>A0ABW0N360_9ACTN</name>
<dbReference type="EMBL" id="JBHSMD010000004">
    <property type="protein sequence ID" value="MFC5494193.1"/>
    <property type="molecule type" value="Genomic_DNA"/>
</dbReference>
<sequence length="224" mass="25070">MREAVTEQDWWIGLAAWVLQDGNYSDFAVGDVRQFALEFGYPRHDRLQPTSEPELSCTAVDDAGLYRVSADVVRAAREPMKDCFVLDFGLLAYKEWMVLGDLGPPAAGVRLGGDLYLHVDHFAYMEGLATREGMPPLIYTWRVEEIRLDTSPGMRVEFGHPLYVGPDEGPMTVSDPQRRRWRNLEATDTWGHDGHYTLRCTLLDPVGVHSMAKSGGPSPYGPLA</sequence>
<organism evidence="1 2">
    <name type="scientific">Nocardioides caricicola</name>
    <dbReference type="NCBI Taxonomy" id="634770"/>
    <lineage>
        <taxon>Bacteria</taxon>
        <taxon>Bacillati</taxon>
        <taxon>Actinomycetota</taxon>
        <taxon>Actinomycetes</taxon>
        <taxon>Propionibacteriales</taxon>
        <taxon>Nocardioidaceae</taxon>
        <taxon>Nocardioides</taxon>
    </lineage>
</organism>
<comment type="caution">
    <text evidence="1">The sequence shown here is derived from an EMBL/GenBank/DDBJ whole genome shotgun (WGS) entry which is preliminary data.</text>
</comment>